<reference evidence="1 2" key="1">
    <citation type="journal article" date="2022" name="Microbiol. Resour. Announc.">
        <title>Complete Genome Sequence of the Hyperthermophilic and Acidophilic Archaeon Saccharolobus caldissimus Strain HS-3T.</title>
        <authorList>
            <person name="Sakai H.D."/>
            <person name="Kurosawa N."/>
        </authorList>
    </citation>
    <scope>NUCLEOTIDE SEQUENCE [LARGE SCALE GENOMIC DNA]</scope>
    <source>
        <strain evidence="1 2">JCM32116</strain>
    </source>
</reference>
<name>A0AAQ4CSA2_9CREN</name>
<dbReference type="Proteomes" id="UP001319921">
    <property type="component" value="Chromosome"/>
</dbReference>
<dbReference type="EMBL" id="AP025226">
    <property type="protein sequence ID" value="BDB98683.1"/>
    <property type="molecule type" value="Genomic_DNA"/>
</dbReference>
<protein>
    <submittedName>
        <fullName evidence="1">Uncharacterized protein</fullName>
    </submittedName>
</protein>
<sequence length="58" mass="6576">MMSKLIASKEALDNFQFVTINGKVIFEDKDRVVRIARAYSQVVKSAIRPLFGADPFSR</sequence>
<accession>A0AAQ4CSA2</accession>
<proteinExistence type="predicted"/>
<organism evidence="1 2">
    <name type="scientific">Saccharolobus caldissimus</name>
    <dbReference type="NCBI Taxonomy" id="1702097"/>
    <lineage>
        <taxon>Archaea</taxon>
        <taxon>Thermoproteota</taxon>
        <taxon>Thermoprotei</taxon>
        <taxon>Sulfolobales</taxon>
        <taxon>Sulfolobaceae</taxon>
        <taxon>Saccharolobus</taxon>
    </lineage>
</organism>
<evidence type="ECO:0000313" key="1">
    <source>
        <dbReference type="EMBL" id="BDB98683.1"/>
    </source>
</evidence>
<dbReference type="AlphaFoldDB" id="A0AAQ4CSA2"/>
<evidence type="ECO:0000313" key="2">
    <source>
        <dbReference type="Proteomes" id="UP001319921"/>
    </source>
</evidence>
<gene>
    <name evidence="1" type="ORF">SACC_17000</name>
</gene>
<keyword evidence="2" id="KW-1185">Reference proteome</keyword>
<dbReference type="KEGG" id="scas:SACC_17000"/>